<gene>
    <name evidence="2" type="ORF">BIN_B_03110</name>
</gene>
<organism evidence="2">
    <name type="scientific">Mycobacterium riyadhense</name>
    <dbReference type="NCBI Taxonomy" id="486698"/>
    <lineage>
        <taxon>Bacteria</taxon>
        <taxon>Bacillati</taxon>
        <taxon>Actinomycetota</taxon>
        <taxon>Actinomycetes</taxon>
        <taxon>Mycobacteriales</taxon>
        <taxon>Mycobacteriaceae</taxon>
        <taxon>Mycobacterium</taxon>
    </lineage>
</organism>
<sequence>MFQRGDLAEPANRQFNRRDEIADGEGFDQVGHRPRITSAFNQITLTEGGQHDDRRDAFTGDLRRSVNPVATRHLDIHDHKIGLMTLGQFHGFLAIAGFPDDLVPLLSQHFGEVHPDERFVFSDENPARLSGIGVAGGTRHDGHCVVGVSNWEPWGAVSRDRAPLR</sequence>
<reference evidence="2" key="1">
    <citation type="submission" date="2019-05" db="EMBL/GenBank/DDBJ databases">
        <authorList>
            <person name="Naeem R."/>
            <person name="Antony C."/>
            <person name="Guan Q."/>
        </authorList>
    </citation>
    <scope>NUCLEOTIDE SEQUENCE</scope>
    <source>
        <strain evidence="2">2</strain>
    </source>
</reference>
<dbReference type="EMBL" id="LR589095">
    <property type="protein sequence ID" value="VTO99647.1"/>
    <property type="molecule type" value="Genomic_DNA"/>
</dbReference>
<evidence type="ECO:0000313" key="2">
    <source>
        <dbReference type="EMBL" id="VTO99647.1"/>
    </source>
</evidence>
<proteinExistence type="predicted"/>
<protein>
    <submittedName>
        <fullName evidence="2">Uncharacterized protein</fullName>
    </submittedName>
</protein>
<evidence type="ECO:0000256" key="1">
    <source>
        <dbReference type="SAM" id="MobiDB-lite"/>
    </source>
</evidence>
<dbReference type="AlphaFoldDB" id="A0A653EQJ4"/>
<feature type="region of interest" description="Disordered" evidence="1">
    <location>
        <begin position="1"/>
        <end position="31"/>
    </location>
</feature>
<accession>A0A653EQJ4</accession>
<name>A0A653EQJ4_9MYCO</name>